<dbReference type="GO" id="GO:0003677">
    <property type="term" value="F:DNA binding"/>
    <property type="evidence" value="ECO:0007669"/>
    <property type="project" value="UniProtKB-KW"/>
</dbReference>
<dbReference type="InterPro" id="IPR055315">
    <property type="entry name" value="Cramped-like"/>
</dbReference>
<keyword evidence="2" id="KW-0539">Nucleus</keyword>
<feature type="region of interest" description="Disordered" evidence="3">
    <location>
        <begin position="121"/>
        <end position="153"/>
    </location>
</feature>
<keyword evidence="1" id="KW-0238">DNA-binding</keyword>
<sequence>MPTALLTMEDSHHFSANLSHDSFDSESLSGLHTTWLDDEQLNNLPIMDVFTDVSTPRAQDSGADSLNTTEKITGHPAAADSVFNVALGDHDAQLLDAALDFPFDTELSPILEPFADATMAVSPLKMQRRQSKSPRPRSSSLRRAPTVTTPRQVSRLETTIMTNEETAPLAVTKRPRTRSSSWQEQEQNTFFTMFKVKWPPTPEGEPVPPFTSLLLQRFDSISTKVRTKSVMEVRQFYTTVMQHISELLAVVENDINLTNPDQVRIAVWCWSKLMADKKHSEEFHSLDSEPATVKTNLANLLLQSIIRSRRQMLKAKSDSSTSTQTPGLTSISAWVSRSNLSSFFAKGNVPVTEASSVQIHHPMRSASTDRSPSVGSAKKTRRADVETISFTSPTPTDKRSRSRTRNGVAFHTPQQSRKKIYIKMRMVPRDKQTKAAVVRCGCRPKVELKLSSTKKISEITAHMSKKWAKVRSLVPKGAVLCFFQKNGAEKWSKDDSNVTCFDIWKHCGKQTNDENVVEVSYLWKVPGKTDPADDENVHVQELMPLLAPPGLFDQEVSTVVKQALSSGDESETVELSPARGLQEFGQKVAFDRSITDEAKEEAAALEALMSDSGDEGLGEEYSPTTGRLRRRIKPVLVSKEEFNI</sequence>
<organism evidence="4 5">
    <name type="scientific">Phytophthora cactorum</name>
    <dbReference type="NCBI Taxonomy" id="29920"/>
    <lineage>
        <taxon>Eukaryota</taxon>
        <taxon>Sar</taxon>
        <taxon>Stramenopiles</taxon>
        <taxon>Oomycota</taxon>
        <taxon>Peronosporomycetes</taxon>
        <taxon>Peronosporales</taxon>
        <taxon>Peronosporaceae</taxon>
        <taxon>Phytophthora</taxon>
    </lineage>
</organism>
<comment type="caution">
    <text evidence="4">The sequence shown here is derived from an EMBL/GenBank/DDBJ whole genome shotgun (WGS) entry which is preliminary data.</text>
</comment>
<dbReference type="GO" id="GO:0007389">
    <property type="term" value="P:pattern specification process"/>
    <property type="evidence" value="ECO:0007669"/>
    <property type="project" value="TreeGrafter"/>
</dbReference>
<dbReference type="GO" id="GO:0005634">
    <property type="term" value="C:nucleus"/>
    <property type="evidence" value="ECO:0007669"/>
    <property type="project" value="TreeGrafter"/>
</dbReference>
<name>A0A8T1UNI1_9STRA</name>
<evidence type="ECO:0000256" key="3">
    <source>
        <dbReference type="SAM" id="MobiDB-lite"/>
    </source>
</evidence>
<dbReference type="VEuPathDB" id="FungiDB:PC110_g14283"/>
<evidence type="ECO:0000313" key="4">
    <source>
        <dbReference type="EMBL" id="KAG6964019.1"/>
    </source>
</evidence>
<proteinExistence type="predicted"/>
<dbReference type="Proteomes" id="UP000688947">
    <property type="component" value="Unassembled WGS sequence"/>
</dbReference>
<evidence type="ECO:0000256" key="1">
    <source>
        <dbReference type="ARBA" id="ARBA00023125"/>
    </source>
</evidence>
<dbReference type="PANTHER" id="PTHR21677:SF1">
    <property type="entry name" value="PROTEIN CRAMPED-LIKE"/>
    <property type="match status" value="1"/>
</dbReference>
<protein>
    <submittedName>
        <fullName evidence="4">Uncharacterized protein</fullName>
    </submittedName>
</protein>
<dbReference type="OrthoDB" id="168337at2759"/>
<gene>
    <name evidence="4" type="ORF">JG687_00006228</name>
</gene>
<feature type="region of interest" description="Disordered" evidence="3">
    <location>
        <begin position="354"/>
        <end position="414"/>
    </location>
</feature>
<dbReference type="AlphaFoldDB" id="A0A8T1UNI1"/>
<evidence type="ECO:0000256" key="2">
    <source>
        <dbReference type="ARBA" id="ARBA00023242"/>
    </source>
</evidence>
<evidence type="ECO:0000313" key="5">
    <source>
        <dbReference type="Proteomes" id="UP000688947"/>
    </source>
</evidence>
<dbReference type="PANTHER" id="PTHR21677">
    <property type="entry name" value="CRAMPED PROTEIN"/>
    <property type="match status" value="1"/>
</dbReference>
<dbReference type="GO" id="GO:0003682">
    <property type="term" value="F:chromatin binding"/>
    <property type="evidence" value="ECO:0007669"/>
    <property type="project" value="InterPro"/>
</dbReference>
<dbReference type="EMBL" id="JAENGZ010000250">
    <property type="protein sequence ID" value="KAG6964019.1"/>
    <property type="molecule type" value="Genomic_DNA"/>
</dbReference>
<feature type="compositionally biased region" description="Polar residues" evidence="3">
    <location>
        <begin position="365"/>
        <end position="374"/>
    </location>
</feature>
<feature type="compositionally biased region" description="Basic residues" evidence="3">
    <location>
        <begin position="126"/>
        <end position="135"/>
    </location>
</feature>
<accession>A0A8T1UNI1</accession>
<reference evidence="4" key="1">
    <citation type="submission" date="2021-01" db="EMBL/GenBank/DDBJ databases">
        <title>Phytophthora aleatoria, a newly-described species from Pinus radiata is distinct from Phytophthora cactorum isolates based on comparative genomics.</title>
        <authorList>
            <person name="Mcdougal R."/>
            <person name="Panda P."/>
            <person name="Williams N."/>
            <person name="Studholme D.J."/>
        </authorList>
    </citation>
    <scope>NUCLEOTIDE SEQUENCE</scope>
    <source>
        <strain evidence="4">NZFS 3830</strain>
    </source>
</reference>